<dbReference type="NCBIfam" id="NF038324">
    <property type="entry name" value="DrmB_fam"/>
    <property type="match status" value="1"/>
</dbReference>
<evidence type="ECO:0000256" key="1">
    <source>
        <dbReference type="SAM" id="MobiDB-lite"/>
    </source>
</evidence>
<evidence type="ECO:0000313" key="4">
    <source>
        <dbReference type="Proteomes" id="UP001500523"/>
    </source>
</evidence>
<name>A0ABP7EPY4_9SPHN</name>
<dbReference type="Pfam" id="PF09369">
    <property type="entry name" value="MZB"/>
    <property type="match status" value="1"/>
</dbReference>
<dbReference type="InterPro" id="IPR018973">
    <property type="entry name" value="MZB"/>
</dbReference>
<reference evidence="4" key="1">
    <citation type="journal article" date="2019" name="Int. J. Syst. Evol. Microbiol.">
        <title>The Global Catalogue of Microorganisms (GCM) 10K type strain sequencing project: providing services to taxonomists for standard genome sequencing and annotation.</title>
        <authorList>
            <consortium name="The Broad Institute Genomics Platform"/>
            <consortium name="The Broad Institute Genome Sequencing Center for Infectious Disease"/>
            <person name="Wu L."/>
            <person name="Ma J."/>
        </authorList>
    </citation>
    <scope>NUCLEOTIDE SEQUENCE [LARGE SCALE GENOMIC DNA]</scope>
    <source>
        <strain evidence="4">JCM 17498</strain>
    </source>
</reference>
<dbReference type="InterPro" id="IPR047721">
    <property type="entry name" value="DrmB"/>
</dbReference>
<evidence type="ECO:0000313" key="3">
    <source>
        <dbReference type="EMBL" id="GAA3721904.1"/>
    </source>
</evidence>
<accession>A0ABP7EPY4</accession>
<sequence length="629" mass="68296">MSGSKRVTLRASQIVTAFGPGSMVDLPTRSVVIGGLDLWHMRERDSWRPIHEPRAVQVLEALLRATGRLGDGIALSLRTPPVDDEGQQGPGRPGRQPPGIEARIFPTWFVARDAEPVAVPDAGQIRRRRLVRWRDLDPRGRTDFIDDDGRRLGVTPIRFVAGCKKGHLQDIDWGYAVHPGATGRCGQPLWLEERGTSGDPRSTRIVCACGAALSLHDAQATGRFGDCRGRRPWLPTPEPGGCSEKLRFLTRTATNGYFPQVLTVISLPAAEDELTRLIEQHMDALSWVECERDSAAARKSNPALRAALEGWSDADVLARIGQLRHAQYQAIEKAPKVAEFDLLASGLDEIGSDTADAKLHARTLARADWDGDRPRLAPIASVVAVHRLREVSCLYGFTRFEAAPTAIDGDLEELTIAVEGAALATDLEWLPAVEQLGEGVFLRFDPAVLAAWVARPAVAVRGEALHRGWCRWRDGQPYADRLRFPRLGYYAIHGFSHALMNEIALECGYPATAIKERLYAIVDDEPRFGLLIYTASTGAQGTLGGLLAVLPGLGAIAERALDALALCSGDPICAEHDPDDHADERSLSGAACHSCLLVAETSCEARNLYLDRALVSATISTPGTALFAG</sequence>
<evidence type="ECO:0000259" key="2">
    <source>
        <dbReference type="Pfam" id="PF09369"/>
    </source>
</evidence>
<dbReference type="RefSeq" id="WP_344694457.1">
    <property type="nucleotide sequence ID" value="NZ_BAABBF010000010.1"/>
</dbReference>
<dbReference type="Proteomes" id="UP001500523">
    <property type="component" value="Unassembled WGS sequence"/>
</dbReference>
<protein>
    <submittedName>
        <fullName evidence="3">DUF1998 domain-containing protein</fullName>
    </submittedName>
</protein>
<comment type="caution">
    <text evidence="3">The sequence shown here is derived from an EMBL/GenBank/DDBJ whole genome shotgun (WGS) entry which is preliminary data.</text>
</comment>
<feature type="domain" description="MrfA-like Zn-binding" evidence="2">
    <location>
        <begin position="495"/>
        <end position="596"/>
    </location>
</feature>
<proteinExistence type="predicted"/>
<keyword evidence="4" id="KW-1185">Reference proteome</keyword>
<gene>
    <name evidence="3" type="ORF">GCM10022268_32660</name>
</gene>
<feature type="region of interest" description="Disordered" evidence="1">
    <location>
        <begin position="74"/>
        <end position="100"/>
    </location>
</feature>
<organism evidence="3 4">
    <name type="scientific">Sphingomonas cynarae</name>
    <dbReference type="NCBI Taxonomy" id="930197"/>
    <lineage>
        <taxon>Bacteria</taxon>
        <taxon>Pseudomonadati</taxon>
        <taxon>Pseudomonadota</taxon>
        <taxon>Alphaproteobacteria</taxon>
        <taxon>Sphingomonadales</taxon>
        <taxon>Sphingomonadaceae</taxon>
        <taxon>Sphingomonas</taxon>
    </lineage>
</organism>
<dbReference type="EMBL" id="BAABBF010000010">
    <property type="protein sequence ID" value="GAA3721904.1"/>
    <property type="molecule type" value="Genomic_DNA"/>
</dbReference>